<evidence type="ECO:0000313" key="7">
    <source>
        <dbReference type="EMBL" id="HIV28966.1"/>
    </source>
</evidence>
<dbReference type="Pfam" id="PF12831">
    <property type="entry name" value="FAD_oxidored"/>
    <property type="match status" value="1"/>
</dbReference>
<dbReference type="Proteomes" id="UP000886884">
    <property type="component" value="Unassembled WGS sequence"/>
</dbReference>
<dbReference type="PANTHER" id="PTHR43498:SF1">
    <property type="entry name" value="COB--COM HETERODISULFIDE REDUCTASE IRON-SULFUR SUBUNIT A"/>
    <property type="match status" value="1"/>
</dbReference>
<dbReference type="PANTHER" id="PTHR43498">
    <property type="entry name" value="FERREDOXIN:COB-COM HETERODISULFIDE REDUCTASE SUBUNIT A"/>
    <property type="match status" value="1"/>
</dbReference>
<keyword evidence="1" id="KW-0004">4Fe-4S</keyword>
<organism evidence="7 8">
    <name type="scientific">Candidatus Ornithocaccomicrobium faecavium</name>
    <dbReference type="NCBI Taxonomy" id="2840890"/>
    <lineage>
        <taxon>Bacteria</taxon>
        <taxon>Bacillati</taxon>
        <taxon>Bacillota</taxon>
        <taxon>Clostridia</taxon>
        <taxon>Candidatus Ornithocaccomicrobium</taxon>
    </lineage>
</organism>
<keyword evidence="5" id="KW-0411">Iron-sulfur</keyword>
<dbReference type="Gene3D" id="3.50.50.60">
    <property type="entry name" value="FAD/NAD(P)-binding domain"/>
    <property type="match status" value="1"/>
</dbReference>
<gene>
    <name evidence="7" type="ORF">IAA64_13470</name>
</gene>
<dbReference type="GO" id="GO:0051539">
    <property type="term" value="F:4 iron, 4 sulfur cluster binding"/>
    <property type="evidence" value="ECO:0007669"/>
    <property type="project" value="UniProtKB-KW"/>
</dbReference>
<keyword evidence="4" id="KW-0408">Iron</keyword>
<keyword evidence="2" id="KW-0479">Metal-binding</keyword>
<evidence type="ECO:0000256" key="2">
    <source>
        <dbReference type="ARBA" id="ARBA00022723"/>
    </source>
</evidence>
<dbReference type="SUPFAM" id="SSF51905">
    <property type="entry name" value="FAD/NAD(P)-binding domain"/>
    <property type="match status" value="1"/>
</dbReference>
<dbReference type="GO" id="GO:0046872">
    <property type="term" value="F:metal ion binding"/>
    <property type="evidence" value="ECO:0007669"/>
    <property type="project" value="UniProtKB-KW"/>
</dbReference>
<evidence type="ECO:0000256" key="3">
    <source>
        <dbReference type="ARBA" id="ARBA00023002"/>
    </source>
</evidence>
<dbReference type="AlphaFoldDB" id="A0A9D1P9B1"/>
<dbReference type="GO" id="GO:0016491">
    <property type="term" value="F:oxidoreductase activity"/>
    <property type="evidence" value="ECO:0007669"/>
    <property type="project" value="UniProtKB-KW"/>
</dbReference>
<name>A0A9D1P9B1_9FIRM</name>
<evidence type="ECO:0000313" key="8">
    <source>
        <dbReference type="Proteomes" id="UP000886884"/>
    </source>
</evidence>
<accession>A0A9D1P9B1</accession>
<keyword evidence="3" id="KW-0560">Oxidoreductase</keyword>
<sequence>MKEHIVSYTMDFVVIGGGLTGICAALAAARKGLRVALCHDRSVLGGNSSSECRVWICGATGMGFNRYADETGIVSELTQENLYRNPEGNPHLWDALLLDKMWAEKNITLLLECRMTRAYAENGRIYRVECEQFCSETRYILSASLFADCTGDAVLTRIAGGETVCGNLDVSPAARARYNLSEEYASLGSTMLFYTKKCDHPVRYVAPDFAYSVEEIECILQNTGKSLHAADNGCDYWWLEYGGDRHIIQENESIRSTLTRLVYGVWNYIKNSGKFDAQYLTLEWVGSIPARRECRRALALRTFTEEDILCQPHPMDAVCHGGWPIDTHPSSGFFDKNESCQQLPIDPYGIPLSCLISKNFENLFLAGRNAGMNHLAMASARVMKTCAVEGEAIGTTAAFARRQKTLPGALRPEQIKAIQARLTADDVWIPGCSLDGDLDAAQRMRVSASPSLAPDTGAPARYLPLAQTAFLLFPPLRQGEQITLFLRSERARALPYSIALYESGDAGVYKPNRLLEVCAISLAPGEQSIALRCPANTKGNFCLRLGADEGLSIGIAREPLPGVLGVFAENALGLNLFAPAFRLHSQAEWYPCQALTDGFTRPYGGMHLWASPLQGAWIALETDAPVRVQTLSLYLDNALYRPYNNLRPQKDPLWNQYLHPALLRDFTVRLEGPEGERVYAIQENVQRRVSLALRGMPVSRIRILPQKNWGASYIAIHEVALFIDGESKA</sequence>
<evidence type="ECO:0000256" key="5">
    <source>
        <dbReference type="ARBA" id="ARBA00023014"/>
    </source>
</evidence>
<reference evidence="7" key="2">
    <citation type="journal article" date="2021" name="PeerJ">
        <title>Extensive microbial diversity within the chicken gut microbiome revealed by metagenomics and culture.</title>
        <authorList>
            <person name="Gilroy R."/>
            <person name="Ravi A."/>
            <person name="Getino M."/>
            <person name="Pursley I."/>
            <person name="Horton D.L."/>
            <person name="Alikhan N.F."/>
            <person name="Baker D."/>
            <person name="Gharbi K."/>
            <person name="Hall N."/>
            <person name="Watson M."/>
            <person name="Adriaenssens E.M."/>
            <person name="Foster-Nyarko E."/>
            <person name="Jarju S."/>
            <person name="Secka A."/>
            <person name="Antonio M."/>
            <person name="Oren A."/>
            <person name="Chaudhuri R.R."/>
            <person name="La Ragione R."/>
            <person name="Hildebrand F."/>
            <person name="Pallen M.J."/>
        </authorList>
    </citation>
    <scope>NUCLEOTIDE SEQUENCE</scope>
    <source>
        <strain evidence="7">CHK183-6373</strain>
    </source>
</reference>
<dbReference type="EMBL" id="DVOT01000245">
    <property type="protein sequence ID" value="HIV28966.1"/>
    <property type="molecule type" value="Genomic_DNA"/>
</dbReference>
<evidence type="ECO:0000256" key="1">
    <source>
        <dbReference type="ARBA" id="ARBA00022485"/>
    </source>
</evidence>
<keyword evidence="6" id="KW-1133">Transmembrane helix</keyword>
<dbReference type="InterPro" id="IPR036188">
    <property type="entry name" value="FAD/NAD-bd_sf"/>
</dbReference>
<keyword evidence="6" id="KW-0812">Transmembrane</keyword>
<proteinExistence type="predicted"/>
<evidence type="ECO:0000256" key="6">
    <source>
        <dbReference type="SAM" id="Phobius"/>
    </source>
</evidence>
<keyword evidence="6" id="KW-0472">Membrane</keyword>
<comment type="caution">
    <text evidence="7">The sequence shown here is derived from an EMBL/GenBank/DDBJ whole genome shotgun (WGS) entry which is preliminary data.</text>
</comment>
<protein>
    <submittedName>
        <fullName evidence="7">FAD-dependent oxidoreductase</fullName>
    </submittedName>
</protein>
<dbReference type="InterPro" id="IPR039650">
    <property type="entry name" value="HdrA-like"/>
</dbReference>
<evidence type="ECO:0000256" key="4">
    <source>
        <dbReference type="ARBA" id="ARBA00023004"/>
    </source>
</evidence>
<reference evidence="7" key="1">
    <citation type="submission" date="2020-10" db="EMBL/GenBank/DDBJ databases">
        <authorList>
            <person name="Gilroy R."/>
        </authorList>
    </citation>
    <scope>NUCLEOTIDE SEQUENCE</scope>
    <source>
        <strain evidence="7">CHK183-6373</strain>
    </source>
</reference>
<feature type="transmembrane region" description="Helical" evidence="6">
    <location>
        <begin position="12"/>
        <end position="29"/>
    </location>
</feature>